<dbReference type="RefSeq" id="WP_191204455.1">
    <property type="nucleotide sequence ID" value="NZ_JACXZA010000003.1"/>
</dbReference>
<comment type="similarity">
    <text evidence="2">Belongs to the glycosyl hydrolase 29 family.</text>
</comment>
<dbReference type="InterPro" id="IPR057739">
    <property type="entry name" value="Glyco_hydro_29_N"/>
</dbReference>
<dbReference type="PANTHER" id="PTHR10030:SF37">
    <property type="entry name" value="ALPHA-L-FUCOSIDASE-RELATED"/>
    <property type="match status" value="1"/>
</dbReference>
<reference evidence="8 9" key="1">
    <citation type="submission" date="2020-09" db="EMBL/GenBank/DDBJ databases">
        <title>Paenibacillus sp. strain PR3 16S rRNA gene Genome sequencing and assembly.</title>
        <authorList>
            <person name="Kim J."/>
        </authorList>
    </citation>
    <scope>NUCLEOTIDE SEQUENCE [LARGE SCALE GENOMIC DNA]</scope>
    <source>
        <strain evidence="8 9">PR3</strain>
    </source>
</reference>
<dbReference type="SMART" id="SM00812">
    <property type="entry name" value="Alpha_L_fucos"/>
    <property type="match status" value="1"/>
</dbReference>
<dbReference type="PANTHER" id="PTHR10030">
    <property type="entry name" value="ALPHA-L-FUCOSIDASE"/>
    <property type="match status" value="1"/>
</dbReference>
<keyword evidence="6" id="KW-0326">Glycosidase</keyword>
<evidence type="ECO:0000256" key="3">
    <source>
        <dbReference type="ARBA" id="ARBA00012662"/>
    </source>
</evidence>
<dbReference type="PRINTS" id="PR00741">
    <property type="entry name" value="GLHYDRLASE29"/>
</dbReference>
<dbReference type="InterPro" id="IPR017853">
    <property type="entry name" value="GH"/>
</dbReference>
<evidence type="ECO:0000313" key="8">
    <source>
        <dbReference type="EMBL" id="MBD3920216.1"/>
    </source>
</evidence>
<evidence type="ECO:0000256" key="6">
    <source>
        <dbReference type="ARBA" id="ARBA00023295"/>
    </source>
</evidence>
<evidence type="ECO:0000256" key="5">
    <source>
        <dbReference type="ARBA" id="ARBA00022801"/>
    </source>
</evidence>
<evidence type="ECO:0000256" key="1">
    <source>
        <dbReference type="ARBA" id="ARBA00004071"/>
    </source>
</evidence>
<dbReference type="Proteomes" id="UP000609346">
    <property type="component" value="Unassembled WGS sequence"/>
</dbReference>
<dbReference type="InterPro" id="IPR000933">
    <property type="entry name" value="Glyco_hydro_29"/>
</dbReference>
<dbReference type="EMBL" id="JACXZA010000003">
    <property type="protein sequence ID" value="MBD3920216.1"/>
    <property type="molecule type" value="Genomic_DNA"/>
</dbReference>
<gene>
    <name evidence="8" type="ORF">H8B09_15730</name>
</gene>
<keyword evidence="4" id="KW-0732">Signal</keyword>
<keyword evidence="9" id="KW-1185">Reference proteome</keyword>
<protein>
    <recommendedName>
        <fullName evidence="3">alpha-L-fucosidase</fullName>
        <ecNumber evidence="3">3.2.1.51</ecNumber>
    </recommendedName>
</protein>
<dbReference type="EC" id="3.2.1.51" evidence="3"/>
<comment type="function">
    <text evidence="1">Alpha-L-fucosidase is responsible for hydrolyzing the alpha-1,6-linked fucose joined to the reducing-end N-acetylglucosamine of the carbohydrate moieties of glycoproteins.</text>
</comment>
<dbReference type="Gene3D" id="2.60.40.1180">
    <property type="entry name" value="Golgi alpha-mannosidase II"/>
    <property type="match status" value="1"/>
</dbReference>
<dbReference type="PIRSF" id="PIRSF001092">
    <property type="entry name" value="Alpha-L-fucosidase"/>
    <property type="match status" value="1"/>
</dbReference>
<name>A0ABR8MW60_9BACL</name>
<accession>A0ABR8MW60</accession>
<proteinExistence type="inferred from homology"/>
<comment type="caution">
    <text evidence="8">The sequence shown here is derived from an EMBL/GenBank/DDBJ whole genome shotgun (WGS) entry which is preliminary data.</text>
</comment>
<evidence type="ECO:0000256" key="4">
    <source>
        <dbReference type="ARBA" id="ARBA00022729"/>
    </source>
</evidence>
<dbReference type="Pfam" id="PF01120">
    <property type="entry name" value="Alpha_L_fucos"/>
    <property type="match status" value="1"/>
</dbReference>
<dbReference type="InterPro" id="IPR013780">
    <property type="entry name" value="Glyco_hydro_b"/>
</dbReference>
<evidence type="ECO:0000259" key="7">
    <source>
        <dbReference type="Pfam" id="PF01120"/>
    </source>
</evidence>
<dbReference type="SUPFAM" id="SSF51445">
    <property type="entry name" value="(Trans)glycosidases"/>
    <property type="match status" value="1"/>
</dbReference>
<feature type="domain" description="Glycoside hydrolase family 29 N-terminal" evidence="7">
    <location>
        <begin position="16"/>
        <end position="378"/>
    </location>
</feature>
<sequence length="493" mass="56561">MKLSEHQQSKQQSILSQARQVSKQGPFQPEWDSLKQFQVPEWYERAKFGIFIHWGLFAVPAFNNEWYSRNMYQEGTPEWKHHAETFGPHTEFGYKDFIPMFQAEKFDADQWTDLFVKSGARYVIPVAEHHDGFQMYGSELSEWNAVQMGPRKDIIAELGAAARARGLKFGVSSHRAEHWWFFDGGRKFPSDVQDPAFESFYGPAAEGPEDHHDPSLAPPDAAYLDDWLARTCELADKYAPDIVYFDWWIQQHAFEPYLQQFASYYYNLSAERNQPVAINYKYKSFPEGTAIYDVERGQLKGIREPFWQTDTAVSYNSWCYVKEQHYKPVEDIVSDLVDIVSKNGSLLLNIGPKADGTLPDEEIAMLETIGEWLSLNGEAIYDSKHWTIYGEGPTDVPEGAFSDGKRDKFTHRDIRFTVKDNVLYAITLRNPGAEDIVIESLGEAAGLYKESIARIDRLGWEGEVQWVRGQEALTIRGVETEGVLPVVFRITQA</sequence>
<evidence type="ECO:0000256" key="2">
    <source>
        <dbReference type="ARBA" id="ARBA00007951"/>
    </source>
</evidence>
<dbReference type="InterPro" id="IPR016286">
    <property type="entry name" value="FUC_metazoa-typ"/>
</dbReference>
<keyword evidence="5" id="KW-0378">Hydrolase</keyword>
<dbReference type="Gene3D" id="3.20.20.80">
    <property type="entry name" value="Glycosidases"/>
    <property type="match status" value="1"/>
</dbReference>
<organism evidence="8 9">
    <name type="scientific">Paenibacillus terricola</name>
    <dbReference type="NCBI Taxonomy" id="2763503"/>
    <lineage>
        <taxon>Bacteria</taxon>
        <taxon>Bacillati</taxon>
        <taxon>Bacillota</taxon>
        <taxon>Bacilli</taxon>
        <taxon>Bacillales</taxon>
        <taxon>Paenibacillaceae</taxon>
        <taxon>Paenibacillus</taxon>
    </lineage>
</organism>
<evidence type="ECO:0000313" key="9">
    <source>
        <dbReference type="Proteomes" id="UP000609346"/>
    </source>
</evidence>